<evidence type="ECO:0000256" key="5">
    <source>
        <dbReference type="SAM" id="MobiDB-lite"/>
    </source>
</evidence>
<evidence type="ECO:0000256" key="4">
    <source>
        <dbReference type="ARBA" id="ARBA00023326"/>
    </source>
</evidence>
<evidence type="ECO:0000256" key="3">
    <source>
        <dbReference type="ARBA" id="ARBA00023277"/>
    </source>
</evidence>
<evidence type="ECO:0000259" key="6">
    <source>
        <dbReference type="PROSITE" id="PS51272"/>
    </source>
</evidence>
<dbReference type="InterPro" id="IPR005102">
    <property type="entry name" value="Carbo-bd_X2"/>
</dbReference>
<keyword evidence="1" id="KW-0732">Signal</keyword>
<accession>A0A100VL33</accession>
<dbReference type="NCBIfam" id="TIGR01451">
    <property type="entry name" value="B_ant_repeat"/>
    <property type="match status" value="2"/>
</dbReference>
<dbReference type="InterPro" id="IPR051465">
    <property type="entry name" value="Cell_Envelope_Struct_Comp"/>
</dbReference>
<evidence type="ECO:0000256" key="2">
    <source>
        <dbReference type="ARBA" id="ARBA00023001"/>
    </source>
</evidence>
<dbReference type="InterPro" id="IPR001119">
    <property type="entry name" value="SLH_dom"/>
</dbReference>
<dbReference type="InterPro" id="IPR047589">
    <property type="entry name" value="DUF11_rpt"/>
</dbReference>
<gene>
    <name evidence="7" type="ORF">PAHA3_1911</name>
</gene>
<keyword evidence="3" id="KW-0119">Carbohydrate metabolism</keyword>
<dbReference type="InterPro" id="IPR041033">
    <property type="entry name" value="SpaA_PFL_dom_1"/>
</dbReference>
<organism evidence="7 8">
    <name type="scientific">Paenibacillus amylolyticus</name>
    <dbReference type="NCBI Taxonomy" id="1451"/>
    <lineage>
        <taxon>Bacteria</taxon>
        <taxon>Bacillati</taxon>
        <taxon>Bacillota</taxon>
        <taxon>Bacilli</taxon>
        <taxon>Bacillales</taxon>
        <taxon>Paenibacillaceae</taxon>
        <taxon>Paenibacillus</taxon>
    </lineage>
</organism>
<feature type="domain" description="SLH" evidence="6">
    <location>
        <begin position="1144"/>
        <end position="1194"/>
    </location>
</feature>
<evidence type="ECO:0000313" key="8">
    <source>
        <dbReference type="Proteomes" id="UP000069697"/>
    </source>
</evidence>
<dbReference type="AlphaFoldDB" id="A0A100VL33"/>
<dbReference type="Proteomes" id="UP000069697">
    <property type="component" value="Unassembled WGS sequence"/>
</dbReference>
<reference evidence="7 8" key="1">
    <citation type="journal article" date="2016" name="Genome Announc.">
        <title>Draft Genome Sequence of Paenibacillus amylolyticus Heshi-A3, Isolated from Fermented Rice Bran in a Japanese Fermented Seafood Dish.</title>
        <authorList>
            <person name="Akuzawa S."/>
            <person name="Nagaoka J."/>
            <person name="Kanekatsu M."/>
            <person name="Kubota E."/>
            <person name="Ohtake R."/>
            <person name="Suzuki T."/>
            <person name="Kanesaki Y."/>
        </authorList>
    </citation>
    <scope>NUCLEOTIDE SEQUENCE [LARGE SCALE GENOMIC DNA]</scope>
    <source>
        <strain evidence="7 8">Heshi-A3</strain>
    </source>
</reference>
<dbReference type="RefSeq" id="WP_062834485.1">
    <property type="nucleotide sequence ID" value="NZ_BCNV01000001.1"/>
</dbReference>
<comment type="caution">
    <text evidence="7">The sequence shown here is derived from an EMBL/GenBank/DDBJ whole genome shotgun (WGS) entry which is preliminary data.</text>
</comment>
<reference evidence="8" key="2">
    <citation type="submission" date="2016-01" db="EMBL/GenBank/DDBJ databases">
        <title>Draft Genome Sequence of Paenibacillus amylolyticus Heshi-A3 that Was Isolated from Fermented Rice Bran with Aging Salted Mackerel, Which Was Named Heshiko as Traditional Fermented Seafood in Japan.</title>
        <authorList>
            <person name="Akuzawa S."/>
            <person name="Nakagawa J."/>
            <person name="Kanekatsu T."/>
            <person name="Kubota E."/>
            <person name="Ohtake R."/>
            <person name="Suzuki T."/>
            <person name="Kanesaki Y."/>
        </authorList>
    </citation>
    <scope>NUCLEOTIDE SEQUENCE [LARGE SCALE GENOMIC DNA]</scope>
    <source>
        <strain evidence="8">Heshi-A3</strain>
    </source>
</reference>
<keyword evidence="2" id="KW-0136">Cellulose degradation</keyword>
<dbReference type="Pfam" id="PF03442">
    <property type="entry name" value="CBM_X2"/>
    <property type="match status" value="1"/>
</dbReference>
<dbReference type="Gene3D" id="2.60.40.740">
    <property type="match status" value="5"/>
</dbReference>
<proteinExistence type="predicted"/>
<evidence type="ECO:0000256" key="1">
    <source>
        <dbReference type="ARBA" id="ARBA00022729"/>
    </source>
</evidence>
<protein>
    <submittedName>
        <fullName evidence="7">S-layer domain protein</fullName>
    </submittedName>
</protein>
<evidence type="ECO:0000313" key="7">
    <source>
        <dbReference type="EMBL" id="GAS81837.1"/>
    </source>
</evidence>
<dbReference type="EMBL" id="BCNV01000001">
    <property type="protein sequence ID" value="GAS81837.1"/>
    <property type="molecule type" value="Genomic_DNA"/>
</dbReference>
<feature type="domain" description="SLH" evidence="6">
    <location>
        <begin position="1196"/>
        <end position="1259"/>
    </location>
</feature>
<dbReference type="Pfam" id="PF00395">
    <property type="entry name" value="SLH"/>
    <property type="match status" value="3"/>
</dbReference>
<name>A0A100VL33_PAEAM</name>
<sequence>MRKYAKILFMFLLVIVLLISSFSNVFITYVSAASTDVTREVASQFIQSVDIRTKVGTMSGATLIDTPDLEKDTVPLTLKADQAFQADLALQPDKVTVQKNGALVNGTDIGWTITVNKENVAVNNAVLVDMIPDSQILNELSIRVNGGLPPGSVIDNGSSLSIALGNITTRQVITFTTSLKETALLAALEAGDPSIPVRNTAYLEHDDNETTNVDSPKTVTIPLNILSTSGSYDATTTVNNTKNITWTIVVNEAELAFNNAIIKDTLPAGLTYIAGTATVNGTSVTPVTSGSELTFNLGNITNAVTITYETEIEPARFQTNGSYNFINEAVLTWDGLTGTGVEKNASVGVGSNFFNTSGAGYNRANGVISWSIDINSENINWAAPTITDSIPSTQQYIQGSVRIVDHQGSAYAGGAFNYNTGTSTLRYTFGSAINSRYTITFDTKPANTDNITANFISSSSSHFSNTASISSGTITRNSTGTQSYTSNVLKKDAEGYDLNVAGRKITWKLTVNENGATTPSAPKAGTDPSLYAAIALPNVSIVDTIPAGLTFIPSSVRVLDRNSNPVTGLVTVSGTDVVTFDFNSNITEQYTIYFDTAITDLSKFISQNSTLNNGNFNVKNEATLIHDKTTRSTTDSATQTVSNHIVSKKGIPTTNGNKYIDWVVYLNSNAVNLNQLLDVDRFWLIDNLQAGLELDTTSVELIAYGGAINVPDNLPANGNDGLGAGTPVLLDGSHIVYDATTREFRFNIPNDTIDKAYKLSFRTYVTETVASGSRFSNMINLFGSKDNVAVPINGAYQSNDSRQVTFLEAGSMGYGNLGKLIVKQADLDDNNVKLSGATFALYDQYGNKVQEKVTVNGELEFNRIKYDLPYYVKEVAAPTGYLLSRNASVDGTPTTVTPIGAVVENAIPLTLTASHTPKYLELVFANEEISSTVFISPVSVNFDKKVSAQTDVRTTMTLNGNTLTSVANGLTLLTLGTDYTVVGNTVTFLKAYLASQSVGTTNLIFTFSGGATQTLAITVSETTPAPGSGSASVPSSTPTPEPAPEPEKEIGSIPPPKPFYIDGVNMDVIKALVAKANSAPVVSFKDVPAITPNAKAIGFATKLGIINGYDDGSFRARATITRAEFASMLVRALGLTSEGSPEFKDTQGHWAANAIAVLKTLDIAKGYLDGTFKPDQSITRAEIVAMLSEVMNTSFVRNNKFKDVIGHWAEAEIGTLSDMGIVKGTPDGVFRPNANATRYESLLMILRMLNASLDHSLNVE</sequence>
<feature type="domain" description="SLH" evidence="6">
    <location>
        <begin position="1080"/>
        <end position="1143"/>
    </location>
</feature>
<dbReference type="GO" id="GO:0030245">
    <property type="term" value="P:cellulose catabolic process"/>
    <property type="evidence" value="ECO:0007669"/>
    <property type="project" value="UniProtKB-KW"/>
</dbReference>
<feature type="region of interest" description="Disordered" evidence="5">
    <location>
        <begin position="1021"/>
        <end position="1054"/>
    </location>
</feature>
<dbReference type="PROSITE" id="PS51272">
    <property type="entry name" value="SLH"/>
    <property type="match status" value="3"/>
</dbReference>
<keyword evidence="4" id="KW-0624">Polysaccharide degradation</keyword>
<dbReference type="PANTHER" id="PTHR43308:SF5">
    <property type="entry name" value="S-LAYER PROTEIN _ PEPTIDOGLYCAN ENDO-BETA-N-ACETYLGLUCOSAMINIDASE"/>
    <property type="match status" value="1"/>
</dbReference>
<dbReference type="InterPro" id="IPR008966">
    <property type="entry name" value="Adhesion_dom_sf"/>
</dbReference>
<dbReference type="InterPro" id="IPR014756">
    <property type="entry name" value="Ig_E-set"/>
</dbReference>
<dbReference type="Gene3D" id="2.60.40.10">
    <property type="entry name" value="Immunoglobulins"/>
    <property type="match status" value="2"/>
</dbReference>
<dbReference type="SUPFAM" id="SSF49401">
    <property type="entry name" value="Bacterial adhesins"/>
    <property type="match status" value="5"/>
</dbReference>
<dbReference type="Pfam" id="PF17802">
    <property type="entry name" value="SpaA"/>
    <property type="match status" value="1"/>
</dbReference>
<dbReference type="PANTHER" id="PTHR43308">
    <property type="entry name" value="OUTER MEMBRANE PROTEIN ALPHA-RELATED"/>
    <property type="match status" value="1"/>
</dbReference>
<dbReference type="InterPro" id="IPR013783">
    <property type="entry name" value="Ig-like_fold"/>
</dbReference>
<feature type="compositionally biased region" description="Low complexity" evidence="5">
    <location>
        <begin position="1023"/>
        <end position="1036"/>
    </location>
</feature>
<dbReference type="SUPFAM" id="SSF81296">
    <property type="entry name" value="E set domains"/>
    <property type="match status" value="1"/>
</dbReference>